<keyword evidence="3" id="KW-1133">Transmembrane helix</keyword>
<dbReference type="OrthoDB" id="202234at2759"/>
<dbReference type="GO" id="GO:0005783">
    <property type="term" value="C:endoplasmic reticulum"/>
    <property type="evidence" value="ECO:0007669"/>
    <property type="project" value="TreeGrafter"/>
</dbReference>
<evidence type="ECO:0000313" key="6">
    <source>
        <dbReference type="Proteomes" id="UP000838763"/>
    </source>
</evidence>
<name>A0A9P1H6X4_9PEZI</name>
<feature type="transmembrane region" description="Helical" evidence="3">
    <location>
        <begin position="12"/>
        <end position="35"/>
    </location>
</feature>
<evidence type="ECO:0000256" key="1">
    <source>
        <dbReference type="ARBA" id="ARBA00022679"/>
    </source>
</evidence>
<dbReference type="SUPFAM" id="SSF69593">
    <property type="entry name" value="Glycerol-3-phosphate (1)-acyltransferase"/>
    <property type="match status" value="1"/>
</dbReference>
<evidence type="ECO:0000259" key="4">
    <source>
        <dbReference type="SMART" id="SM00563"/>
    </source>
</evidence>
<protein>
    <recommendedName>
        <fullName evidence="4">Phospholipid/glycerol acyltransferase domain-containing protein</fullName>
    </recommendedName>
</protein>
<dbReference type="PANTHER" id="PTHR10434:SF11">
    <property type="entry name" value="1-ACYL-SN-GLYCEROL-3-PHOSPHATE ACYLTRANSFERASE"/>
    <property type="match status" value="1"/>
</dbReference>
<dbReference type="InterPro" id="IPR002123">
    <property type="entry name" value="Plipid/glycerol_acylTrfase"/>
</dbReference>
<comment type="caution">
    <text evidence="5">The sequence shown here is derived from an EMBL/GenBank/DDBJ whole genome shotgun (WGS) entry which is preliminary data.</text>
</comment>
<keyword evidence="1" id="KW-0808">Transferase</keyword>
<evidence type="ECO:0000256" key="2">
    <source>
        <dbReference type="ARBA" id="ARBA00023315"/>
    </source>
</evidence>
<accession>A0A9P1H6X4</accession>
<dbReference type="SMART" id="SM00563">
    <property type="entry name" value="PlsC"/>
    <property type="match status" value="1"/>
</dbReference>
<organism evidence="5 6">
    <name type="scientific">Parascedosporium putredinis</name>
    <dbReference type="NCBI Taxonomy" id="1442378"/>
    <lineage>
        <taxon>Eukaryota</taxon>
        <taxon>Fungi</taxon>
        <taxon>Dikarya</taxon>
        <taxon>Ascomycota</taxon>
        <taxon>Pezizomycotina</taxon>
        <taxon>Sordariomycetes</taxon>
        <taxon>Hypocreomycetidae</taxon>
        <taxon>Microascales</taxon>
        <taxon>Microascaceae</taxon>
        <taxon>Parascedosporium</taxon>
    </lineage>
</organism>
<dbReference type="Pfam" id="PF01553">
    <property type="entry name" value="Acyltransferase"/>
    <property type="match status" value="1"/>
</dbReference>
<reference evidence="5" key="1">
    <citation type="submission" date="2022-11" db="EMBL/GenBank/DDBJ databases">
        <authorList>
            <person name="Scott C."/>
            <person name="Bruce N."/>
        </authorList>
    </citation>
    <scope>NUCLEOTIDE SEQUENCE</scope>
</reference>
<proteinExistence type="predicted"/>
<dbReference type="GO" id="GO:0003841">
    <property type="term" value="F:1-acylglycerol-3-phosphate O-acyltransferase activity"/>
    <property type="evidence" value="ECO:0007669"/>
    <property type="project" value="TreeGrafter"/>
</dbReference>
<dbReference type="GO" id="GO:0006654">
    <property type="term" value="P:phosphatidic acid biosynthetic process"/>
    <property type="evidence" value="ECO:0007669"/>
    <property type="project" value="TreeGrafter"/>
</dbReference>
<keyword evidence="6" id="KW-1185">Reference proteome</keyword>
<dbReference type="EMBL" id="CALLCH030000017">
    <property type="protein sequence ID" value="CAI4217954.1"/>
    <property type="molecule type" value="Genomic_DNA"/>
</dbReference>
<feature type="domain" description="Phospholipid/glycerol acyltransferase" evidence="4">
    <location>
        <begin position="86"/>
        <end position="173"/>
    </location>
</feature>
<evidence type="ECO:0000313" key="5">
    <source>
        <dbReference type="EMBL" id="CAI4217954.1"/>
    </source>
</evidence>
<keyword evidence="2" id="KW-0012">Acyltransferase</keyword>
<sequence length="237" mass="26195">MWDRLISWTVNFWLGSTALVVFFLLPLPVGCVELWRRRVLSFRLLGLAGSAQWAVGRMLKFLMYWTTGVVFVTVDPHGILNSVRPAVLVGNHQTELDVLMLGIFIDRGNAKDARQALKGAGEEIARRNQSVYVFPEGTRSYSDEPILMPFKKGAFHLAIEAGAPIVPCVVANYSHVFNIKARVFNSGTIPVKVLAPIPTKGLTSADVDKLMSETREKMLQELITLTAEARGTVPASK</sequence>
<gene>
    <name evidence="5" type="ORF">PPNO1_LOCUS7550</name>
</gene>
<dbReference type="CDD" id="cd07989">
    <property type="entry name" value="LPLAT_AGPAT-like"/>
    <property type="match status" value="1"/>
</dbReference>
<dbReference type="AlphaFoldDB" id="A0A9P1H6X4"/>
<dbReference type="PANTHER" id="PTHR10434">
    <property type="entry name" value="1-ACYL-SN-GLYCEROL-3-PHOSPHATE ACYLTRANSFERASE"/>
    <property type="match status" value="1"/>
</dbReference>
<dbReference type="Proteomes" id="UP000838763">
    <property type="component" value="Unassembled WGS sequence"/>
</dbReference>
<keyword evidence="3" id="KW-0812">Transmembrane</keyword>
<keyword evidence="3" id="KW-0472">Membrane</keyword>
<evidence type="ECO:0000256" key="3">
    <source>
        <dbReference type="SAM" id="Phobius"/>
    </source>
</evidence>